<dbReference type="Gene3D" id="2.60.40.1180">
    <property type="entry name" value="Golgi alpha-mannosidase II"/>
    <property type="match status" value="1"/>
</dbReference>
<dbReference type="Gene3D" id="2.160.20.10">
    <property type="entry name" value="Single-stranded right-handed beta-helix, Pectin lyase-like"/>
    <property type="match status" value="1"/>
</dbReference>
<evidence type="ECO:0000313" key="8">
    <source>
        <dbReference type="Proteomes" id="UP001218104"/>
    </source>
</evidence>
<dbReference type="InterPro" id="IPR013780">
    <property type="entry name" value="Glyco_hydro_b"/>
</dbReference>
<feature type="domain" description="Glycoside hydrolase 120 insertion" evidence="6">
    <location>
        <begin position="79"/>
        <end position="189"/>
    </location>
</feature>
<gene>
    <name evidence="7" type="ORF">P8634_02425</name>
</gene>
<evidence type="ECO:0000256" key="1">
    <source>
        <dbReference type="ARBA" id="ARBA00004613"/>
    </source>
</evidence>
<dbReference type="InterPro" id="IPR049169">
    <property type="entry name" value="Glyco_hydro_120_ins"/>
</dbReference>
<dbReference type="SUPFAM" id="SSF51126">
    <property type="entry name" value="Pectin lyase-like"/>
    <property type="match status" value="1"/>
</dbReference>
<dbReference type="PANTHER" id="PTHR40088:SF2">
    <property type="entry name" value="SECRETED SUGAR HYDROLASE"/>
    <property type="match status" value="1"/>
</dbReference>
<dbReference type="InterPro" id="IPR039448">
    <property type="entry name" value="Beta_helix"/>
</dbReference>
<dbReference type="Proteomes" id="UP001218104">
    <property type="component" value="Chromosome"/>
</dbReference>
<dbReference type="AlphaFoldDB" id="A0AAJ6D2R3"/>
<keyword evidence="2" id="KW-0964">Secreted</keyword>
<evidence type="ECO:0000313" key="7">
    <source>
        <dbReference type="EMBL" id="WFR89614.1"/>
    </source>
</evidence>
<evidence type="ECO:0000256" key="2">
    <source>
        <dbReference type="ARBA" id="ARBA00022525"/>
    </source>
</evidence>
<evidence type="ECO:0000259" key="6">
    <source>
        <dbReference type="Pfam" id="PF21258"/>
    </source>
</evidence>
<dbReference type="InterPro" id="IPR011050">
    <property type="entry name" value="Pectin_lyase_fold/virulence"/>
</dbReference>
<comment type="subcellular location">
    <subcellularLocation>
        <location evidence="1">Secreted</location>
    </subcellularLocation>
</comment>
<dbReference type="GO" id="GO:0005576">
    <property type="term" value="C:extracellular region"/>
    <property type="evidence" value="ECO:0007669"/>
    <property type="project" value="UniProtKB-SubCell"/>
</dbReference>
<name>A0AAJ6D2R3_LIMFE</name>
<dbReference type="Pfam" id="PF21258">
    <property type="entry name" value="Glyco_hydro_120_ins"/>
    <property type="match status" value="1"/>
</dbReference>
<accession>A0AAJ6D2R3</accession>
<dbReference type="RefSeq" id="WP_107759742.1">
    <property type="nucleotide sequence ID" value="NZ_CP035055.1"/>
</dbReference>
<dbReference type="EMBL" id="CP121468">
    <property type="protein sequence ID" value="WFR89614.1"/>
    <property type="molecule type" value="Genomic_DNA"/>
</dbReference>
<protein>
    <submittedName>
        <fullName evidence="7">Right-handed parallel beta-helix repeat-containing protein</fullName>
    </submittedName>
</protein>
<dbReference type="InterPro" id="IPR012334">
    <property type="entry name" value="Pectin_lyas_fold"/>
</dbReference>
<dbReference type="GO" id="GO:0016837">
    <property type="term" value="F:carbon-oxygen lyase activity, acting on polysaccharides"/>
    <property type="evidence" value="ECO:0007669"/>
    <property type="project" value="TreeGrafter"/>
</dbReference>
<dbReference type="PANTHER" id="PTHR40088">
    <property type="entry name" value="PECTATE LYASE (EUROFUNG)"/>
    <property type="match status" value="1"/>
</dbReference>
<evidence type="ECO:0000256" key="3">
    <source>
        <dbReference type="ARBA" id="ARBA00022729"/>
    </source>
</evidence>
<dbReference type="InterPro" id="IPR052052">
    <property type="entry name" value="Polysaccharide_Lyase_9"/>
</dbReference>
<reference evidence="7" key="1">
    <citation type="submission" date="2023-04" db="EMBL/GenBank/DDBJ databases">
        <title>Genomic of Limosilactobacillus fermentum MSJK0025.</title>
        <authorList>
            <person name="Yang S."/>
        </authorList>
    </citation>
    <scope>NUCLEOTIDE SEQUENCE</scope>
    <source>
        <strain evidence="7">MSJK0025</strain>
    </source>
</reference>
<sequence length="680" mass="76437">MKIYVDSKATTIAGDGSEQYPFKTIQAAANLAKPGDTVLVLPGVYHENVNPVNAGKEEARITYKSVEPLGAVITGAEKIDTWQQVEENVWKVSIPNDLFGDYNPYTTRVLGDWFDARIVAHTGEVYLNDQALYEVTTLDQVKDPKVDSKSWYPEKTVYTWYTTQDGENDSTIIYANFQGSNPNEERVEINVRENCFYPQKEGVGYITLAGFGVTKAATQWAPPTAHQEGMIGPHWSKGWVIEDCDISHSKCSGISLGKYLQPNNDNKWLKWKYKDGTQTERDAVLQASYEGWDKEHVGSHIVRRNHIHDCGQTGIVGHLGGAFSLIENNDIHDINVRQNIAGAEIGGIKMHAAIDVIYRHNHIHHNTRGLWLDWQAQGTRVTQNIFDHNCLPIDFKYNDDTKADVMAGLGEDLWIEVSHGPTLIDNNILLSERSVRFAAQGIAFVHNLIGGSFTAVGTGTNNNSVELSSNRYTPYHQIHDTKVAGFMTFQHGDDKFYNNIFVQQSLRPELQKINEDIGGKPDEWDNCNFAVGTEPFAEYPSFEEWKKQFDGYCGIYSPNSDRYYNHLPVWSDGNVYFNGAKPYDNEEGAVISDKPVQLELVTKDGQIYLNTNLEDVVPQKTANMISTSTIMMAFEPEEKYENPDGSPITFDTDFFGNHRDGGKVTPGPFIDSQETQLPLF</sequence>
<keyword evidence="3" id="KW-0732">Signal</keyword>
<organism evidence="7 8">
    <name type="scientific">Limosilactobacillus fermentum</name>
    <name type="common">Lactobacillus fermentum</name>
    <dbReference type="NCBI Taxonomy" id="1613"/>
    <lineage>
        <taxon>Bacteria</taxon>
        <taxon>Bacillati</taxon>
        <taxon>Bacillota</taxon>
        <taxon>Bacilli</taxon>
        <taxon>Lactobacillales</taxon>
        <taxon>Lactobacillaceae</taxon>
        <taxon>Limosilactobacillus</taxon>
    </lineage>
</organism>
<feature type="domain" description="Right handed beta helix" evidence="5">
    <location>
        <begin position="240"/>
        <end position="390"/>
    </location>
</feature>
<proteinExistence type="predicted"/>
<evidence type="ECO:0000259" key="5">
    <source>
        <dbReference type="Pfam" id="PF13229"/>
    </source>
</evidence>
<feature type="region of interest" description="Disordered" evidence="4">
    <location>
        <begin position="661"/>
        <end position="680"/>
    </location>
</feature>
<dbReference type="Pfam" id="PF13229">
    <property type="entry name" value="Beta_helix"/>
    <property type="match status" value="1"/>
</dbReference>
<evidence type="ECO:0000256" key="4">
    <source>
        <dbReference type="SAM" id="MobiDB-lite"/>
    </source>
</evidence>